<proteinExistence type="predicted"/>
<name>A0A382WAM7_9ZZZZ</name>
<dbReference type="AlphaFoldDB" id="A0A382WAM7"/>
<organism evidence="1">
    <name type="scientific">marine metagenome</name>
    <dbReference type="NCBI Taxonomy" id="408172"/>
    <lineage>
        <taxon>unclassified sequences</taxon>
        <taxon>metagenomes</taxon>
        <taxon>ecological metagenomes</taxon>
    </lineage>
</organism>
<accession>A0A382WAM7</accession>
<dbReference type="EMBL" id="UINC01158355">
    <property type="protein sequence ID" value="SVD55852.1"/>
    <property type="molecule type" value="Genomic_DNA"/>
</dbReference>
<dbReference type="PROSITE" id="PS51257">
    <property type="entry name" value="PROKAR_LIPOPROTEIN"/>
    <property type="match status" value="1"/>
</dbReference>
<sequence length="27" mass="2777">MKRTGVTLTLMLLAVLGCAQAVAAESE</sequence>
<reference evidence="1" key="1">
    <citation type="submission" date="2018-05" db="EMBL/GenBank/DDBJ databases">
        <authorList>
            <person name="Lanie J.A."/>
            <person name="Ng W.-L."/>
            <person name="Kazmierczak K.M."/>
            <person name="Andrzejewski T.M."/>
            <person name="Davidsen T.M."/>
            <person name="Wayne K.J."/>
            <person name="Tettelin H."/>
            <person name="Glass J.I."/>
            <person name="Rusch D."/>
            <person name="Podicherti R."/>
            <person name="Tsui H.-C.T."/>
            <person name="Winkler M.E."/>
        </authorList>
    </citation>
    <scope>NUCLEOTIDE SEQUENCE</scope>
</reference>
<gene>
    <name evidence="1" type="ORF">METZ01_LOCUS408706</name>
</gene>
<protein>
    <submittedName>
        <fullName evidence="1">Uncharacterized protein</fullName>
    </submittedName>
</protein>
<evidence type="ECO:0000313" key="1">
    <source>
        <dbReference type="EMBL" id="SVD55852.1"/>
    </source>
</evidence>